<comment type="caution">
    <text evidence="1">The sequence shown here is derived from an EMBL/GenBank/DDBJ whole genome shotgun (WGS) entry which is preliminary data.</text>
</comment>
<reference evidence="1" key="1">
    <citation type="journal article" date="2022" name="bioRxiv">
        <title>Sequencing and chromosome-scale assembly of the giantPleurodeles waltlgenome.</title>
        <authorList>
            <person name="Brown T."/>
            <person name="Elewa A."/>
            <person name="Iarovenko S."/>
            <person name="Subramanian E."/>
            <person name="Araus A.J."/>
            <person name="Petzold A."/>
            <person name="Susuki M."/>
            <person name="Suzuki K.-i.T."/>
            <person name="Hayashi T."/>
            <person name="Toyoda A."/>
            <person name="Oliveira C."/>
            <person name="Osipova E."/>
            <person name="Leigh N.D."/>
            <person name="Simon A."/>
            <person name="Yun M.H."/>
        </authorList>
    </citation>
    <scope>NUCLEOTIDE SEQUENCE</scope>
    <source>
        <strain evidence="1">20211129_DDA</strain>
        <tissue evidence="1">Liver</tissue>
    </source>
</reference>
<evidence type="ECO:0000313" key="2">
    <source>
        <dbReference type="Proteomes" id="UP001066276"/>
    </source>
</evidence>
<protein>
    <submittedName>
        <fullName evidence="1">Uncharacterized protein</fullName>
    </submittedName>
</protein>
<keyword evidence="2" id="KW-1185">Reference proteome</keyword>
<gene>
    <name evidence="1" type="ORF">NDU88_002900</name>
</gene>
<proteinExistence type="predicted"/>
<evidence type="ECO:0000313" key="1">
    <source>
        <dbReference type="EMBL" id="KAJ1171029.1"/>
    </source>
</evidence>
<dbReference type="Proteomes" id="UP001066276">
    <property type="component" value="Chromosome 4_1"/>
</dbReference>
<dbReference type="AlphaFoldDB" id="A0AAV7T3V4"/>
<accession>A0AAV7T3V4</accession>
<sequence length="140" mass="16148">MVAVDHSLTKTGFIIDAVSFQMNLMLEHLDKHTVSLDMAEQHIWVVEDEQVTMSGAQKQLDKMALTLQSKTEDLEARSHRSNLRIMGLAKSTEIDNMEKFMEKLYGIVRARAFFQIFSLWNETFGHWHRCQCLGQSLTNS</sequence>
<name>A0AAV7T3V4_PLEWA</name>
<organism evidence="1 2">
    <name type="scientific">Pleurodeles waltl</name>
    <name type="common">Iberian ribbed newt</name>
    <dbReference type="NCBI Taxonomy" id="8319"/>
    <lineage>
        <taxon>Eukaryota</taxon>
        <taxon>Metazoa</taxon>
        <taxon>Chordata</taxon>
        <taxon>Craniata</taxon>
        <taxon>Vertebrata</taxon>
        <taxon>Euteleostomi</taxon>
        <taxon>Amphibia</taxon>
        <taxon>Batrachia</taxon>
        <taxon>Caudata</taxon>
        <taxon>Salamandroidea</taxon>
        <taxon>Salamandridae</taxon>
        <taxon>Pleurodelinae</taxon>
        <taxon>Pleurodeles</taxon>
    </lineage>
</organism>
<dbReference type="EMBL" id="JANPWB010000007">
    <property type="protein sequence ID" value="KAJ1171029.1"/>
    <property type="molecule type" value="Genomic_DNA"/>
</dbReference>